<evidence type="ECO:0000256" key="3">
    <source>
        <dbReference type="ARBA" id="ARBA00022771"/>
    </source>
</evidence>
<proteinExistence type="inferred from homology"/>
<dbReference type="Pfam" id="PF10357">
    <property type="entry name" value="WH_KIN17"/>
    <property type="match status" value="1"/>
</dbReference>
<dbReference type="SUPFAM" id="SSF57667">
    <property type="entry name" value="beta-beta-alpha zinc fingers"/>
    <property type="match status" value="1"/>
</dbReference>
<protein>
    <submittedName>
        <fullName evidence="7">Chromate transporter family protein</fullName>
    </submittedName>
</protein>
<name>A0A505IJX3_ASPNG</name>
<keyword evidence="3" id="KW-0863">Zinc-finger</keyword>
<evidence type="ECO:0000313" key="7">
    <source>
        <dbReference type="EMBL" id="TPR11964.1"/>
    </source>
</evidence>
<comment type="similarity">
    <text evidence="1">Belongs to the KIN17 family.</text>
</comment>
<organism evidence="7 8">
    <name type="scientific">Aspergillus niger</name>
    <dbReference type="NCBI Taxonomy" id="5061"/>
    <lineage>
        <taxon>Eukaryota</taxon>
        <taxon>Fungi</taxon>
        <taxon>Dikarya</taxon>
        <taxon>Ascomycota</taxon>
        <taxon>Pezizomycotina</taxon>
        <taxon>Eurotiomycetes</taxon>
        <taxon>Eurotiomycetidae</taxon>
        <taxon>Eurotiales</taxon>
        <taxon>Aspergillaceae</taxon>
        <taxon>Aspergillus</taxon>
        <taxon>Aspergillus subgen. Circumdati</taxon>
    </lineage>
</organism>
<evidence type="ECO:0000259" key="6">
    <source>
        <dbReference type="SMART" id="SM01253"/>
    </source>
</evidence>
<dbReference type="GO" id="GO:0006260">
    <property type="term" value="P:DNA replication"/>
    <property type="evidence" value="ECO:0007669"/>
    <property type="project" value="TreeGrafter"/>
</dbReference>
<dbReference type="InterPro" id="IPR038254">
    <property type="entry name" value="KIN17_WH-like_sf"/>
</dbReference>
<feature type="region of interest" description="Disordered" evidence="5">
    <location>
        <begin position="261"/>
        <end position="281"/>
    </location>
</feature>
<feature type="compositionally biased region" description="Basic and acidic residues" evidence="5">
    <location>
        <begin position="157"/>
        <end position="178"/>
    </location>
</feature>
<dbReference type="Gene3D" id="1.10.10.2030">
    <property type="entry name" value="DNA/RNA-binding protein Kin17, conserved domain"/>
    <property type="match status" value="1"/>
</dbReference>
<dbReference type="PANTHER" id="PTHR12805">
    <property type="entry name" value="KIN17 KIN, ANTIGENIC DETERMINANT OF RECA PROTEIN HOMOLOG"/>
    <property type="match status" value="1"/>
</dbReference>
<evidence type="ECO:0000256" key="1">
    <source>
        <dbReference type="ARBA" id="ARBA00008517"/>
    </source>
</evidence>
<dbReference type="EMBL" id="NKJJ02000004">
    <property type="protein sequence ID" value="TPR11964.1"/>
    <property type="molecule type" value="Genomic_DNA"/>
</dbReference>
<dbReference type="GO" id="GO:0006974">
    <property type="term" value="P:DNA damage response"/>
    <property type="evidence" value="ECO:0007669"/>
    <property type="project" value="TreeGrafter"/>
</dbReference>
<evidence type="ECO:0000256" key="2">
    <source>
        <dbReference type="ARBA" id="ARBA00022723"/>
    </source>
</evidence>
<dbReference type="GO" id="GO:0003690">
    <property type="term" value="F:double-stranded DNA binding"/>
    <property type="evidence" value="ECO:0007669"/>
    <property type="project" value="TreeGrafter"/>
</dbReference>
<feature type="domain" description="DNA/RNA-binding protein Kin17 WH-like" evidence="6">
    <location>
        <begin position="52"/>
        <end position="178"/>
    </location>
</feature>
<dbReference type="InterPro" id="IPR036236">
    <property type="entry name" value="Znf_C2H2_sf"/>
</dbReference>
<dbReference type="VEuPathDB" id="FungiDB:ASPNIDRAFT2_1181777"/>
<dbReference type="FunFam" id="1.10.10.2030:FF:000001">
    <property type="entry name" value="DNA/RNA-binding protein KIN17, putative"/>
    <property type="match status" value="1"/>
</dbReference>
<reference evidence="8" key="1">
    <citation type="submission" date="2018-10" db="EMBL/GenBank/DDBJ databases">
        <title>FDA dAtabase for Regulatory Grade micrObial Sequences (FDA-ARGOS): Supporting development and validation of Infectious Disease Dx tests.</title>
        <authorList>
            <person name="Kerrigan L."/>
            <person name="Tallon L."/>
            <person name="Sadzewicz L."/>
            <person name="Sengamalay N."/>
            <person name="Ott S."/>
            <person name="Godinez A."/>
            <person name="Nagaraj S."/>
            <person name="Vavikolanu K."/>
            <person name="Nadendla S."/>
            <person name="George J."/>
            <person name="Sichtig H."/>
        </authorList>
    </citation>
    <scope>NUCLEOTIDE SEQUENCE [LARGE SCALE GENOMIC DNA]</scope>
    <source>
        <strain evidence="8">FDAARGOS_311</strain>
    </source>
</reference>
<evidence type="ECO:0000256" key="5">
    <source>
        <dbReference type="SAM" id="MobiDB-lite"/>
    </source>
</evidence>
<dbReference type="Pfam" id="PF25095">
    <property type="entry name" value="C2H2-zf_KIN17"/>
    <property type="match status" value="1"/>
</dbReference>
<keyword evidence="2" id="KW-0479">Metal-binding</keyword>
<dbReference type="GO" id="GO:0005634">
    <property type="term" value="C:nucleus"/>
    <property type="evidence" value="ECO:0007669"/>
    <property type="project" value="TreeGrafter"/>
</dbReference>
<dbReference type="VEuPathDB" id="FungiDB:An01g01500"/>
<dbReference type="PANTHER" id="PTHR12805:SF0">
    <property type="entry name" value="DNA_RNA-BINDING PROTEIN KIN17"/>
    <property type="match status" value="1"/>
</dbReference>
<dbReference type="SMART" id="SM01253">
    <property type="entry name" value="Kin17_mid"/>
    <property type="match status" value="1"/>
</dbReference>
<dbReference type="GO" id="GO:0008270">
    <property type="term" value="F:zinc ion binding"/>
    <property type="evidence" value="ECO:0007669"/>
    <property type="project" value="UniProtKB-KW"/>
</dbReference>
<gene>
    <name evidence="7" type="ORF">CAN33_0051345</name>
</gene>
<feature type="compositionally biased region" description="Basic and acidic residues" evidence="5">
    <location>
        <begin position="192"/>
        <end position="206"/>
    </location>
</feature>
<dbReference type="AlphaFoldDB" id="A0A505IJX3"/>
<feature type="region of interest" description="Disordered" evidence="5">
    <location>
        <begin position="157"/>
        <end position="221"/>
    </location>
</feature>
<comment type="caution">
    <text evidence="7">The sequence shown here is derived from an EMBL/GenBank/DDBJ whole genome shotgun (WGS) entry which is preliminary data.</text>
</comment>
<dbReference type="VEuPathDB" id="FungiDB:M747DRAFT_281261"/>
<accession>A0A505IJX3</accession>
<dbReference type="InterPro" id="IPR056767">
    <property type="entry name" value="C2H2-Znf_KIN17"/>
</dbReference>
<keyword evidence="4" id="KW-0862">Zinc</keyword>
<dbReference type="InterPro" id="IPR019447">
    <property type="entry name" value="DNA/RNA-bd_Kin17_WH-like_dom"/>
</dbReference>
<dbReference type="Proteomes" id="UP000197666">
    <property type="component" value="Unassembled WGS sequence"/>
</dbReference>
<evidence type="ECO:0000313" key="8">
    <source>
        <dbReference type="Proteomes" id="UP000197666"/>
    </source>
</evidence>
<sequence>MPRAEAGSTKAISNKIKAKGLGRLRWYCQACSRQCRDENGFRCHVQSESHVRQVLLIGEDPKKYIEDYSKQFLDNFLNLLKTGHGEKKVHINQFYQQVIADKEHIHMNATKWKSLSQFAAYLGREGICRVEETEKGLFVSYIDRSPEAMRRQEALLKKERQDRGDEEQEQRQIREQIKRAQQSAKEEEEVDPEARKLQRKEGEKAAPKVSLSFGGGGNKPKNVFAAAVKKNPLAGKKGPVMEQPKKMTEQERIMKQEMEAMERKRMRGSAGFPDAKRPKIS</sequence>
<dbReference type="VEuPathDB" id="FungiDB:ATCC64974_21870"/>
<evidence type="ECO:0000256" key="4">
    <source>
        <dbReference type="ARBA" id="ARBA00022833"/>
    </source>
</evidence>
<dbReference type="InterPro" id="IPR037321">
    <property type="entry name" value="KIN17-like"/>
</dbReference>